<evidence type="ECO:0000256" key="1">
    <source>
        <dbReference type="SAM" id="MobiDB-lite"/>
    </source>
</evidence>
<accession>A0A1R1X3Y3</accession>
<protein>
    <submittedName>
        <fullName evidence="2">Uncharacterized protein</fullName>
    </submittedName>
</protein>
<evidence type="ECO:0000313" key="2">
    <source>
        <dbReference type="EMBL" id="OMJ09324.1"/>
    </source>
</evidence>
<name>A0A1R1X3Y3_9FUNG</name>
<feature type="region of interest" description="Disordered" evidence="1">
    <location>
        <begin position="66"/>
        <end position="129"/>
    </location>
</feature>
<comment type="caution">
    <text evidence="2">The sequence shown here is derived from an EMBL/GenBank/DDBJ whole genome shotgun (WGS) entry which is preliminary data.</text>
</comment>
<feature type="compositionally biased region" description="Polar residues" evidence="1">
    <location>
        <begin position="75"/>
        <end position="89"/>
    </location>
</feature>
<proteinExistence type="predicted"/>
<sequence>MQKRAHRIPPIWSQNFIKKNSAETIIPSFLDYEYGRINIFYRRCKKVCSYFKQEGHWKSNCEFLRSKNKKNSKKTPNSTINQTDDQAIDTSKAIVKPNGQPETDEPSTVDHKPPKPQVAEQQRGTVGMKRPPACSIAMAEARQAEKDNVQTGVTTQKYI</sequence>
<dbReference type="EMBL" id="LSSM01007097">
    <property type="protein sequence ID" value="OMJ09324.1"/>
    <property type="molecule type" value="Genomic_DNA"/>
</dbReference>
<dbReference type="AlphaFoldDB" id="A0A1R1X3Y3"/>
<dbReference type="Proteomes" id="UP000187429">
    <property type="component" value="Unassembled WGS sequence"/>
</dbReference>
<gene>
    <name evidence="2" type="ORF">AYI69_g10725</name>
</gene>
<evidence type="ECO:0000313" key="3">
    <source>
        <dbReference type="Proteomes" id="UP000187429"/>
    </source>
</evidence>
<organism evidence="2 3">
    <name type="scientific">Smittium culicis</name>
    <dbReference type="NCBI Taxonomy" id="133412"/>
    <lineage>
        <taxon>Eukaryota</taxon>
        <taxon>Fungi</taxon>
        <taxon>Fungi incertae sedis</taxon>
        <taxon>Zoopagomycota</taxon>
        <taxon>Kickxellomycotina</taxon>
        <taxon>Harpellomycetes</taxon>
        <taxon>Harpellales</taxon>
        <taxon>Legeriomycetaceae</taxon>
        <taxon>Smittium</taxon>
    </lineage>
</organism>
<reference evidence="3" key="1">
    <citation type="submission" date="2017-01" db="EMBL/GenBank/DDBJ databases">
        <authorList>
            <person name="Wang Y."/>
            <person name="White M."/>
            <person name="Kvist S."/>
            <person name="Moncalvo J.-M."/>
        </authorList>
    </citation>
    <scope>NUCLEOTIDE SEQUENCE [LARGE SCALE GENOMIC DNA]</scope>
    <source>
        <strain evidence="3">ID-206-W2</strain>
    </source>
</reference>
<keyword evidence="3" id="KW-1185">Reference proteome</keyword>